<dbReference type="OrthoDB" id="7293578at2"/>
<feature type="transmembrane region" description="Helical" evidence="2">
    <location>
        <begin position="233"/>
        <end position="248"/>
    </location>
</feature>
<reference evidence="3 4" key="1">
    <citation type="submission" date="2019-12" db="EMBL/GenBank/DDBJ databases">
        <title>Genomic-based taxomic classification of the family Erythrobacteraceae.</title>
        <authorList>
            <person name="Xu L."/>
        </authorList>
    </citation>
    <scope>NUCLEOTIDE SEQUENCE [LARGE SCALE GENOMIC DNA]</scope>
    <source>
        <strain evidence="3 4">MCCC 1A09965</strain>
    </source>
</reference>
<dbReference type="Proteomes" id="UP000445582">
    <property type="component" value="Unassembled WGS sequence"/>
</dbReference>
<feature type="transmembrane region" description="Helical" evidence="2">
    <location>
        <begin position="413"/>
        <end position="432"/>
    </location>
</feature>
<evidence type="ECO:0000313" key="3">
    <source>
        <dbReference type="EMBL" id="MXO62595.1"/>
    </source>
</evidence>
<dbReference type="EMBL" id="WTYN01000001">
    <property type="protein sequence ID" value="MXO62595.1"/>
    <property type="molecule type" value="Genomic_DNA"/>
</dbReference>
<proteinExistence type="predicted"/>
<evidence type="ECO:0000313" key="4">
    <source>
        <dbReference type="Proteomes" id="UP000445582"/>
    </source>
</evidence>
<evidence type="ECO:0008006" key="5">
    <source>
        <dbReference type="Google" id="ProtNLM"/>
    </source>
</evidence>
<protein>
    <recommendedName>
        <fullName evidence="5">Oligosaccharide repeat unit polymerase</fullName>
    </recommendedName>
</protein>
<dbReference type="RefSeq" id="WP_160672907.1">
    <property type="nucleotide sequence ID" value="NZ_WTYN01000001.1"/>
</dbReference>
<sequence>MIVYDILLAAGVVLFAGVVWLYLRHRASSFYHPLTIYLAMHGIVFTLRPILARLYDYRALYASTQFQPSVSDKITVLLAADLALIVFALVSLRVAREPVAAGPAQRTLHRDHLWVPFLIVSAIVAPVAIYASITEWLEAATNSTTMVIDRYTGVNYNTTANGWFGASQLALVPLVAIFAWLTRFRWYSFAPFAAFFPLRAGTGGRGPIVIATVAIVILYLLDRQRRWPEWRSFLLIVVAALAFNAIVADRGKAVRELFIADKAYQPHQTSDIKPFEHMDFANLEYFEFAVYAIPQRSGTYDYFLHNLQIFTEPIPRVWWRDKPLGPPIAMYQLPDYGRPYGFTYSIAGVGWMAWGWPGVAIQAAIFALIFAGSHRRLATRRRTPVYTLAFAMMIASAVVSYRDGTLLTVVRVIPFYLGPIAAMWALSFVVAHRHDVRSGRARNGSRPAPDVPARLSPADRRRALAAQVE</sequence>
<feature type="transmembrane region" description="Helical" evidence="2">
    <location>
        <begin position="383"/>
        <end position="401"/>
    </location>
</feature>
<organism evidence="3 4">
    <name type="scientific">Qipengyuania oceanensis</name>
    <dbReference type="NCBI Taxonomy" id="1463597"/>
    <lineage>
        <taxon>Bacteria</taxon>
        <taxon>Pseudomonadati</taxon>
        <taxon>Pseudomonadota</taxon>
        <taxon>Alphaproteobacteria</taxon>
        <taxon>Sphingomonadales</taxon>
        <taxon>Erythrobacteraceae</taxon>
        <taxon>Qipengyuania</taxon>
    </lineage>
</organism>
<feature type="region of interest" description="Disordered" evidence="1">
    <location>
        <begin position="439"/>
        <end position="459"/>
    </location>
</feature>
<dbReference type="AlphaFoldDB" id="A0A844YGE8"/>
<evidence type="ECO:0000256" key="2">
    <source>
        <dbReference type="SAM" id="Phobius"/>
    </source>
</evidence>
<feature type="transmembrane region" description="Helical" evidence="2">
    <location>
        <begin position="204"/>
        <end position="221"/>
    </location>
</feature>
<name>A0A844YGE8_9SPHN</name>
<comment type="caution">
    <text evidence="3">The sequence shown here is derived from an EMBL/GenBank/DDBJ whole genome shotgun (WGS) entry which is preliminary data.</text>
</comment>
<feature type="transmembrane region" description="Helical" evidence="2">
    <location>
        <begin position="74"/>
        <end position="92"/>
    </location>
</feature>
<accession>A0A844YGE8</accession>
<keyword evidence="2" id="KW-1133">Transmembrane helix</keyword>
<feature type="transmembrane region" description="Helical" evidence="2">
    <location>
        <begin position="35"/>
        <end position="54"/>
    </location>
</feature>
<feature type="transmembrane region" description="Helical" evidence="2">
    <location>
        <begin position="351"/>
        <end position="371"/>
    </location>
</feature>
<keyword evidence="2" id="KW-0472">Membrane</keyword>
<feature type="transmembrane region" description="Helical" evidence="2">
    <location>
        <begin position="6"/>
        <end position="23"/>
    </location>
</feature>
<feature type="transmembrane region" description="Helical" evidence="2">
    <location>
        <begin position="113"/>
        <end position="133"/>
    </location>
</feature>
<keyword evidence="2" id="KW-0812">Transmembrane</keyword>
<evidence type="ECO:0000256" key="1">
    <source>
        <dbReference type="SAM" id="MobiDB-lite"/>
    </source>
</evidence>
<keyword evidence="4" id="KW-1185">Reference proteome</keyword>
<gene>
    <name evidence="3" type="ORF">GRI48_06175</name>
</gene>